<dbReference type="RefSeq" id="WP_327083033.1">
    <property type="nucleotide sequence ID" value="NZ_FWWR01000009.1"/>
</dbReference>
<dbReference type="GO" id="GO:0032993">
    <property type="term" value="C:protein-DNA complex"/>
    <property type="evidence" value="ECO:0007669"/>
    <property type="project" value="TreeGrafter"/>
</dbReference>
<dbReference type="Proteomes" id="UP000192368">
    <property type="component" value="Unassembled WGS sequence"/>
</dbReference>
<dbReference type="InterPro" id="IPR001789">
    <property type="entry name" value="Sig_transdc_resp-reg_receiver"/>
</dbReference>
<accession>A0A1W1V324</accession>
<dbReference type="GO" id="GO:0005829">
    <property type="term" value="C:cytosol"/>
    <property type="evidence" value="ECO:0007669"/>
    <property type="project" value="TreeGrafter"/>
</dbReference>
<keyword evidence="2" id="KW-0902">Two-component regulatory system</keyword>
<dbReference type="InterPro" id="IPR036388">
    <property type="entry name" value="WH-like_DNA-bd_sf"/>
</dbReference>
<organism evidence="10 11">
    <name type="scientific">Peptoniphilus asaccharolyticus DSM 20463</name>
    <dbReference type="NCBI Taxonomy" id="573058"/>
    <lineage>
        <taxon>Bacteria</taxon>
        <taxon>Bacillati</taxon>
        <taxon>Bacillota</taxon>
        <taxon>Tissierellia</taxon>
        <taxon>Tissierellales</taxon>
        <taxon>Peptoniphilaceae</taxon>
        <taxon>Peptoniphilus</taxon>
    </lineage>
</organism>
<dbReference type="Pfam" id="PF00486">
    <property type="entry name" value="Trans_reg_C"/>
    <property type="match status" value="1"/>
</dbReference>
<dbReference type="Pfam" id="PF00072">
    <property type="entry name" value="Response_reg"/>
    <property type="match status" value="1"/>
</dbReference>
<evidence type="ECO:0000313" key="10">
    <source>
        <dbReference type="EMBL" id="SMB87686.1"/>
    </source>
</evidence>
<evidence type="ECO:0000259" key="8">
    <source>
        <dbReference type="PROSITE" id="PS50110"/>
    </source>
</evidence>
<dbReference type="CDD" id="cd17624">
    <property type="entry name" value="REC_OmpR_PmrA-like"/>
    <property type="match status" value="1"/>
</dbReference>
<feature type="modified residue" description="4-aspartylphosphate" evidence="6">
    <location>
        <position position="65"/>
    </location>
</feature>
<reference evidence="11" key="1">
    <citation type="submission" date="2017-04" db="EMBL/GenBank/DDBJ databases">
        <authorList>
            <person name="Varghese N."/>
            <person name="Submissions S."/>
        </authorList>
    </citation>
    <scope>NUCLEOTIDE SEQUENCE [LARGE SCALE GENOMIC DNA]</scope>
    <source>
        <strain evidence="11">DSM 20463</strain>
    </source>
</reference>
<proteinExistence type="predicted"/>
<keyword evidence="3" id="KW-0805">Transcription regulation</keyword>
<feature type="domain" description="OmpR/PhoB-type" evidence="9">
    <location>
        <begin position="138"/>
        <end position="236"/>
    </location>
</feature>
<dbReference type="SUPFAM" id="SSF52172">
    <property type="entry name" value="CheY-like"/>
    <property type="match status" value="1"/>
</dbReference>
<evidence type="ECO:0000256" key="7">
    <source>
        <dbReference type="PROSITE-ProRule" id="PRU01091"/>
    </source>
</evidence>
<name>A0A1W1V324_PEPAS</name>
<dbReference type="Gene3D" id="6.10.250.690">
    <property type="match status" value="1"/>
</dbReference>
<evidence type="ECO:0000256" key="6">
    <source>
        <dbReference type="PROSITE-ProRule" id="PRU00169"/>
    </source>
</evidence>
<dbReference type="InterPro" id="IPR039420">
    <property type="entry name" value="WalR-like"/>
</dbReference>
<evidence type="ECO:0000256" key="1">
    <source>
        <dbReference type="ARBA" id="ARBA00022553"/>
    </source>
</evidence>
<sequence length="238" mass="27476">MIKYIQNLSIRGDCIKILVVEDEKELLENICKGLKMAGYIVDSAQDSETAEELCFVENYDLIVLDINLPKMNGFDVLKKVRSYNKTINIILLTARSNVEDRVKGLDLGANDYMVKPFYFAELEARIRSLLRRTFVQSESVIYHGELSFDTSKRIAFIHGKELSLTKKELGILEYLLFNRGRYITAYEIIEHVWDNELDIFSNTVRVHMASLRNKIKNALGENIIRNVIGKGYIIDEKK</sequence>
<evidence type="ECO:0000313" key="11">
    <source>
        <dbReference type="Proteomes" id="UP000192368"/>
    </source>
</evidence>
<dbReference type="FunFam" id="3.40.50.2300:FF:000001">
    <property type="entry name" value="DNA-binding response regulator PhoB"/>
    <property type="match status" value="1"/>
</dbReference>
<dbReference type="PROSITE" id="PS51755">
    <property type="entry name" value="OMPR_PHOB"/>
    <property type="match status" value="1"/>
</dbReference>
<dbReference type="InterPro" id="IPR001867">
    <property type="entry name" value="OmpR/PhoB-type_DNA-bd"/>
</dbReference>
<keyword evidence="4 7" id="KW-0238">DNA-binding</keyword>
<dbReference type="GO" id="GO:0000976">
    <property type="term" value="F:transcription cis-regulatory region binding"/>
    <property type="evidence" value="ECO:0007669"/>
    <property type="project" value="TreeGrafter"/>
</dbReference>
<dbReference type="AlphaFoldDB" id="A0A1W1V324"/>
<keyword evidence="11" id="KW-1185">Reference proteome</keyword>
<evidence type="ECO:0000256" key="3">
    <source>
        <dbReference type="ARBA" id="ARBA00023015"/>
    </source>
</evidence>
<dbReference type="PANTHER" id="PTHR48111">
    <property type="entry name" value="REGULATOR OF RPOS"/>
    <property type="match status" value="1"/>
</dbReference>
<dbReference type="GO" id="GO:0000156">
    <property type="term" value="F:phosphorelay response regulator activity"/>
    <property type="evidence" value="ECO:0007669"/>
    <property type="project" value="TreeGrafter"/>
</dbReference>
<dbReference type="EMBL" id="FWWR01000009">
    <property type="protein sequence ID" value="SMB87686.1"/>
    <property type="molecule type" value="Genomic_DNA"/>
</dbReference>
<dbReference type="PANTHER" id="PTHR48111:SF36">
    <property type="entry name" value="TRANSCRIPTIONAL REGULATORY PROTEIN CUTR"/>
    <property type="match status" value="1"/>
</dbReference>
<evidence type="ECO:0000259" key="9">
    <source>
        <dbReference type="PROSITE" id="PS51755"/>
    </source>
</evidence>
<protein>
    <submittedName>
        <fullName evidence="10">DNA-binding response regulator, OmpR family, contains REC and winged-helix (WHTH) domain</fullName>
    </submittedName>
</protein>
<evidence type="ECO:0000256" key="4">
    <source>
        <dbReference type="ARBA" id="ARBA00023125"/>
    </source>
</evidence>
<evidence type="ECO:0000256" key="5">
    <source>
        <dbReference type="ARBA" id="ARBA00023163"/>
    </source>
</evidence>
<feature type="domain" description="Response regulatory" evidence="8">
    <location>
        <begin position="16"/>
        <end position="130"/>
    </location>
</feature>
<dbReference type="CDD" id="cd00383">
    <property type="entry name" value="trans_reg_C"/>
    <property type="match status" value="1"/>
</dbReference>
<dbReference type="InterPro" id="IPR011006">
    <property type="entry name" value="CheY-like_superfamily"/>
</dbReference>
<evidence type="ECO:0000256" key="2">
    <source>
        <dbReference type="ARBA" id="ARBA00023012"/>
    </source>
</evidence>
<keyword evidence="5" id="KW-0804">Transcription</keyword>
<dbReference type="SMART" id="SM00862">
    <property type="entry name" value="Trans_reg_C"/>
    <property type="match status" value="1"/>
</dbReference>
<dbReference type="PROSITE" id="PS50110">
    <property type="entry name" value="RESPONSE_REGULATORY"/>
    <property type="match status" value="1"/>
</dbReference>
<feature type="DNA-binding region" description="OmpR/PhoB-type" evidence="7">
    <location>
        <begin position="138"/>
        <end position="236"/>
    </location>
</feature>
<dbReference type="STRING" id="573058.SAMN00017477_1219"/>
<gene>
    <name evidence="10" type="ORF">SAMN00017477_1219</name>
</gene>
<dbReference type="Gene3D" id="3.40.50.2300">
    <property type="match status" value="1"/>
</dbReference>
<dbReference type="GO" id="GO:0006355">
    <property type="term" value="P:regulation of DNA-templated transcription"/>
    <property type="evidence" value="ECO:0007669"/>
    <property type="project" value="InterPro"/>
</dbReference>
<dbReference type="Gene3D" id="1.10.10.10">
    <property type="entry name" value="Winged helix-like DNA-binding domain superfamily/Winged helix DNA-binding domain"/>
    <property type="match status" value="1"/>
</dbReference>
<keyword evidence="1 6" id="KW-0597">Phosphoprotein</keyword>
<dbReference type="SMART" id="SM00448">
    <property type="entry name" value="REC"/>
    <property type="match status" value="1"/>
</dbReference>